<protein>
    <submittedName>
        <fullName evidence="1">Uncharacterized protein</fullName>
    </submittedName>
</protein>
<reference evidence="1" key="2">
    <citation type="journal article" date="2023" name="Int. J. Mol. Sci.">
        <title>De Novo Assembly and Annotation of 11 Diverse Shrub Willow (Salix) Genomes Reveals Novel Gene Organization in Sex-Linked Regions.</title>
        <authorList>
            <person name="Hyden B."/>
            <person name="Feng K."/>
            <person name="Yates T.B."/>
            <person name="Jawdy S."/>
            <person name="Cereghino C."/>
            <person name="Smart L.B."/>
            <person name="Muchero W."/>
        </authorList>
    </citation>
    <scope>NUCLEOTIDE SEQUENCE</scope>
    <source>
        <tissue evidence="1">Shoot tip</tissue>
    </source>
</reference>
<proteinExistence type="predicted"/>
<sequence>MEQKARVLTVQELEFEKWSYVNDAVYSASNEEKESSSQDEGLILDRVKRVNDGDYLLEKVAAFSLFERLKFEFVFLRKENISVALEFIFARV</sequence>
<keyword evidence="2" id="KW-1185">Reference proteome</keyword>
<evidence type="ECO:0000313" key="1">
    <source>
        <dbReference type="EMBL" id="KAJ6770784.1"/>
    </source>
</evidence>
<dbReference type="EMBL" id="JAPFFK010000003">
    <property type="protein sequence ID" value="KAJ6770784.1"/>
    <property type="molecule type" value="Genomic_DNA"/>
</dbReference>
<accession>A0A9Q0WPQ9</accession>
<evidence type="ECO:0000313" key="2">
    <source>
        <dbReference type="Proteomes" id="UP001151532"/>
    </source>
</evidence>
<organism evidence="1 2">
    <name type="scientific">Salix purpurea</name>
    <name type="common">Purple osier willow</name>
    <dbReference type="NCBI Taxonomy" id="77065"/>
    <lineage>
        <taxon>Eukaryota</taxon>
        <taxon>Viridiplantae</taxon>
        <taxon>Streptophyta</taxon>
        <taxon>Embryophyta</taxon>
        <taxon>Tracheophyta</taxon>
        <taxon>Spermatophyta</taxon>
        <taxon>Magnoliopsida</taxon>
        <taxon>eudicotyledons</taxon>
        <taxon>Gunneridae</taxon>
        <taxon>Pentapetalae</taxon>
        <taxon>rosids</taxon>
        <taxon>fabids</taxon>
        <taxon>Malpighiales</taxon>
        <taxon>Salicaceae</taxon>
        <taxon>Saliceae</taxon>
        <taxon>Salix</taxon>
    </lineage>
</organism>
<comment type="caution">
    <text evidence="1">The sequence shown here is derived from an EMBL/GenBank/DDBJ whole genome shotgun (WGS) entry which is preliminary data.</text>
</comment>
<reference evidence="1" key="1">
    <citation type="submission" date="2022-11" db="EMBL/GenBank/DDBJ databases">
        <authorList>
            <person name="Hyden B.L."/>
            <person name="Feng K."/>
            <person name="Yates T."/>
            <person name="Jawdy S."/>
            <person name="Smart L.B."/>
            <person name="Muchero W."/>
        </authorList>
    </citation>
    <scope>NUCLEOTIDE SEQUENCE</scope>
    <source>
        <tissue evidence="1">Shoot tip</tissue>
    </source>
</reference>
<dbReference type="Proteomes" id="UP001151532">
    <property type="component" value="Chromosome 11"/>
</dbReference>
<name>A0A9Q0WPQ9_SALPP</name>
<dbReference type="AlphaFoldDB" id="A0A9Q0WPQ9"/>
<gene>
    <name evidence="1" type="ORF">OIU79_021428</name>
</gene>